<protein>
    <submittedName>
        <fullName evidence="1">Uncharacterized protein</fullName>
    </submittedName>
</protein>
<sequence length="534" mass="58672">MTLLAATLINSIPTRQKIVDFIKTDKWHLPNAIPSEELPSVPPFWHFGARYRRMKQHFCLAEFSGALGDIGTFVPILISMSQKGQTSLGASLFFAGLFNILTGFYYGIPMCVQPMKSIASIAMTNGFSHGEVAGAGIILSCIVFGLGLTRLIWLVSRFIPLPVVRGLQLGTACQLTKTAVSNIKSGHATAFWGDNIKWSDNSWWLLASFIFVVIFYERRRVPTAMIIFIIGLILALIMTRVAHDYGLVHAGARFIHVTVPTSYEFREGFLQAGLGQLPLTLLNSVIALAALVYDLYPGYHLNISNIALSIGSMNIVGCFLGSMPFCHGSGGLAGQYFFGARTELSLYALGFFKVLLAVIFGDSLLGIVKHFPQSILAVMLFIAAVELGVNARHFTLHHGLPYRVREDFVILVATSASLVGFSHDGLGFITGMIIACIFWLRRHYWLRDDECDHNSGGEGANHPSHQSYSTFVNKDIRAGPNNEGASSAHAGNLRITTHNNDNGEAARDFNSLANTHSEEERRKRIAREALNNCC</sequence>
<reference evidence="1" key="1">
    <citation type="submission" date="2022-06" db="EMBL/GenBank/DDBJ databases">
        <title>Phylogenomic reconstructions and comparative analyses of Kickxellomycotina fungi.</title>
        <authorList>
            <person name="Reynolds N.K."/>
            <person name="Stajich J.E."/>
            <person name="Barry K."/>
            <person name="Grigoriev I.V."/>
            <person name="Crous P."/>
            <person name="Smith M.E."/>
        </authorList>
    </citation>
    <scope>NUCLEOTIDE SEQUENCE</scope>
    <source>
        <strain evidence="1">RSA 2271</strain>
    </source>
</reference>
<comment type="caution">
    <text evidence="1">The sequence shown here is derived from an EMBL/GenBank/DDBJ whole genome shotgun (WGS) entry which is preliminary data.</text>
</comment>
<organism evidence="1 2">
    <name type="scientific">Spiromyces aspiralis</name>
    <dbReference type="NCBI Taxonomy" id="68401"/>
    <lineage>
        <taxon>Eukaryota</taxon>
        <taxon>Fungi</taxon>
        <taxon>Fungi incertae sedis</taxon>
        <taxon>Zoopagomycota</taxon>
        <taxon>Kickxellomycotina</taxon>
        <taxon>Kickxellomycetes</taxon>
        <taxon>Kickxellales</taxon>
        <taxon>Kickxellaceae</taxon>
        <taxon>Spiromyces</taxon>
    </lineage>
</organism>
<proteinExistence type="predicted"/>
<accession>A0ACC1HWW7</accession>
<evidence type="ECO:0000313" key="2">
    <source>
        <dbReference type="Proteomes" id="UP001145114"/>
    </source>
</evidence>
<dbReference type="EMBL" id="JAMZIH010000282">
    <property type="protein sequence ID" value="KAJ1679598.1"/>
    <property type="molecule type" value="Genomic_DNA"/>
</dbReference>
<dbReference type="Proteomes" id="UP001145114">
    <property type="component" value="Unassembled WGS sequence"/>
</dbReference>
<name>A0ACC1HWW7_9FUNG</name>
<keyword evidence="2" id="KW-1185">Reference proteome</keyword>
<evidence type="ECO:0000313" key="1">
    <source>
        <dbReference type="EMBL" id="KAJ1679598.1"/>
    </source>
</evidence>
<gene>
    <name evidence="1" type="ORF">EV182_001718</name>
</gene>